<evidence type="ECO:0000256" key="9">
    <source>
        <dbReference type="ARBA" id="ARBA00024867"/>
    </source>
</evidence>
<dbReference type="Pfam" id="PF12833">
    <property type="entry name" value="HTH_18"/>
    <property type="match status" value="1"/>
</dbReference>
<dbReference type="InterPro" id="IPR018062">
    <property type="entry name" value="HTH_AraC-typ_CS"/>
</dbReference>
<dbReference type="SUPFAM" id="SSF46689">
    <property type="entry name" value="Homeodomain-like"/>
    <property type="match status" value="1"/>
</dbReference>
<dbReference type="PANTHER" id="PTHR42713">
    <property type="entry name" value="HISTIDINE KINASE-RELATED"/>
    <property type="match status" value="1"/>
</dbReference>
<keyword evidence="6" id="KW-0805">Transcription regulation</keyword>
<proteinExistence type="predicted"/>
<keyword evidence="7" id="KW-0238">DNA-binding</keyword>
<feature type="modified residue" description="4-aspartylphosphate" evidence="10">
    <location>
        <position position="55"/>
    </location>
</feature>
<dbReference type="InterPro" id="IPR001789">
    <property type="entry name" value="Sig_transdc_resp-reg_receiver"/>
</dbReference>
<evidence type="ECO:0000259" key="11">
    <source>
        <dbReference type="PROSITE" id="PS01124"/>
    </source>
</evidence>
<feature type="domain" description="HTH araC/xylS-type" evidence="11">
    <location>
        <begin position="179"/>
        <end position="277"/>
    </location>
</feature>
<dbReference type="CDD" id="cd17536">
    <property type="entry name" value="REC_YesN-like"/>
    <property type="match status" value="1"/>
</dbReference>
<evidence type="ECO:0000256" key="2">
    <source>
        <dbReference type="ARBA" id="ARBA00018672"/>
    </source>
</evidence>
<protein>
    <recommendedName>
        <fullName evidence="2">Stage 0 sporulation protein A homolog</fullName>
    </recommendedName>
</protein>
<evidence type="ECO:0000256" key="4">
    <source>
        <dbReference type="ARBA" id="ARBA00022553"/>
    </source>
</evidence>
<evidence type="ECO:0000259" key="12">
    <source>
        <dbReference type="PROSITE" id="PS50110"/>
    </source>
</evidence>
<sequence>MYKVIIVDDEPIIVEGLKLGIEWANWNCEIAGTASNGLAGLELMRKIKPDILISDISMNNMDGLAMVAAIKSEYPDIEVCLLTGFRNFEYAQQAIKLGVTRFLLKPSKIDELEEAISAMTNNLKQKGNDSSNAEIDSIWSRSDEEENYIYETFIKNHPECDTPEKDRLKCTDANNFILKNALKFIYEHYKLKLSLLDVAEQCFISSWHLSKLLNQYTGRGFFEIVNTIRIDKAKDLLENKNYKIQDVSERVGFQDVTHFCRIFKSYVGKSPSDYRNYGGKGK</sequence>
<dbReference type="PROSITE" id="PS01124">
    <property type="entry name" value="HTH_ARAC_FAMILY_2"/>
    <property type="match status" value="1"/>
</dbReference>
<organism evidence="13 14">
    <name type="scientific">Eubacterium album</name>
    <dbReference type="NCBI Taxonomy" id="2978477"/>
    <lineage>
        <taxon>Bacteria</taxon>
        <taxon>Bacillati</taxon>
        <taxon>Bacillota</taxon>
        <taxon>Clostridia</taxon>
        <taxon>Eubacteriales</taxon>
        <taxon>Eubacteriaceae</taxon>
        <taxon>Eubacterium</taxon>
    </lineage>
</organism>
<keyword evidence="3" id="KW-0963">Cytoplasm</keyword>
<evidence type="ECO:0000256" key="3">
    <source>
        <dbReference type="ARBA" id="ARBA00022490"/>
    </source>
</evidence>
<comment type="caution">
    <text evidence="13">The sequence shown here is derived from an EMBL/GenBank/DDBJ whole genome shotgun (WGS) entry which is preliminary data.</text>
</comment>
<dbReference type="Pfam" id="PF00072">
    <property type="entry name" value="Response_reg"/>
    <property type="match status" value="1"/>
</dbReference>
<dbReference type="PRINTS" id="PR00032">
    <property type="entry name" value="HTHARAC"/>
</dbReference>
<evidence type="ECO:0000256" key="6">
    <source>
        <dbReference type="ARBA" id="ARBA00023015"/>
    </source>
</evidence>
<reference evidence="13" key="1">
    <citation type="submission" date="2022-09" db="EMBL/GenBank/DDBJ databases">
        <title>Eubacterium sp. LFL-14 isolated from human feces.</title>
        <authorList>
            <person name="Liu F."/>
        </authorList>
    </citation>
    <scope>NUCLEOTIDE SEQUENCE</scope>
    <source>
        <strain evidence="13">LFL-14</strain>
    </source>
</reference>
<dbReference type="SUPFAM" id="SSF52172">
    <property type="entry name" value="CheY-like"/>
    <property type="match status" value="1"/>
</dbReference>
<evidence type="ECO:0000256" key="1">
    <source>
        <dbReference type="ARBA" id="ARBA00004496"/>
    </source>
</evidence>
<gene>
    <name evidence="13" type="ORF">N5B56_05170</name>
</gene>
<dbReference type="PROSITE" id="PS00041">
    <property type="entry name" value="HTH_ARAC_FAMILY_1"/>
    <property type="match status" value="1"/>
</dbReference>
<dbReference type="PANTHER" id="PTHR42713:SF3">
    <property type="entry name" value="TRANSCRIPTIONAL REGULATORY PROTEIN HPTR"/>
    <property type="match status" value="1"/>
</dbReference>
<evidence type="ECO:0000256" key="7">
    <source>
        <dbReference type="ARBA" id="ARBA00023125"/>
    </source>
</evidence>
<comment type="function">
    <text evidence="9">May play the central regulatory role in sporulation. It may be an element of the effector pathway responsible for the activation of sporulation genes in response to nutritional stress. Spo0A may act in concert with spo0H (a sigma factor) to control the expression of some genes that are critical to the sporulation process.</text>
</comment>
<keyword evidence="14" id="KW-1185">Reference proteome</keyword>
<name>A0ABT2M015_9FIRM</name>
<keyword evidence="4 10" id="KW-0597">Phosphoprotein</keyword>
<evidence type="ECO:0000256" key="5">
    <source>
        <dbReference type="ARBA" id="ARBA00023012"/>
    </source>
</evidence>
<keyword evidence="5" id="KW-0902">Two-component regulatory system</keyword>
<dbReference type="InterPro" id="IPR020449">
    <property type="entry name" value="Tscrpt_reg_AraC-type_HTH"/>
</dbReference>
<evidence type="ECO:0000256" key="8">
    <source>
        <dbReference type="ARBA" id="ARBA00023163"/>
    </source>
</evidence>
<dbReference type="Gene3D" id="1.10.10.60">
    <property type="entry name" value="Homeodomain-like"/>
    <property type="match status" value="2"/>
</dbReference>
<dbReference type="SMART" id="SM00342">
    <property type="entry name" value="HTH_ARAC"/>
    <property type="match status" value="1"/>
</dbReference>
<dbReference type="InterPro" id="IPR009057">
    <property type="entry name" value="Homeodomain-like_sf"/>
</dbReference>
<dbReference type="SMART" id="SM00448">
    <property type="entry name" value="REC"/>
    <property type="match status" value="1"/>
</dbReference>
<dbReference type="RefSeq" id="WP_022087978.1">
    <property type="nucleotide sequence ID" value="NZ_JAODBU010000004.1"/>
</dbReference>
<accession>A0ABT2M015</accession>
<evidence type="ECO:0000313" key="13">
    <source>
        <dbReference type="EMBL" id="MCT7398478.1"/>
    </source>
</evidence>
<dbReference type="Gene3D" id="3.40.50.2300">
    <property type="match status" value="1"/>
</dbReference>
<dbReference type="InterPro" id="IPR018060">
    <property type="entry name" value="HTH_AraC"/>
</dbReference>
<dbReference type="PROSITE" id="PS50110">
    <property type="entry name" value="RESPONSE_REGULATORY"/>
    <property type="match status" value="1"/>
</dbReference>
<dbReference type="Proteomes" id="UP001431199">
    <property type="component" value="Unassembled WGS sequence"/>
</dbReference>
<dbReference type="InterPro" id="IPR011006">
    <property type="entry name" value="CheY-like_superfamily"/>
</dbReference>
<evidence type="ECO:0000256" key="10">
    <source>
        <dbReference type="PROSITE-ProRule" id="PRU00169"/>
    </source>
</evidence>
<dbReference type="InterPro" id="IPR051552">
    <property type="entry name" value="HptR"/>
</dbReference>
<comment type="subcellular location">
    <subcellularLocation>
        <location evidence="1">Cytoplasm</location>
    </subcellularLocation>
</comment>
<dbReference type="EMBL" id="JAODBU010000004">
    <property type="protein sequence ID" value="MCT7398478.1"/>
    <property type="molecule type" value="Genomic_DNA"/>
</dbReference>
<evidence type="ECO:0000313" key="14">
    <source>
        <dbReference type="Proteomes" id="UP001431199"/>
    </source>
</evidence>
<keyword evidence="8" id="KW-0804">Transcription</keyword>
<feature type="domain" description="Response regulatory" evidence="12">
    <location>
        <begin position="3"/>
        <end position="120"/>
    </location>
</feature>